<comment type="caution">
    <text evidence="1">The sequence shown here is derived from an EMBL/GenBank/DDBJ whole genome shotgun (WGS) entry which is preliminary data.</text>
</comment>
<accession>A0ABT9CY89</accession>
<dbReference type="RefSeq" id="WP_304576030.1">
    <property type="nucleotide sequence ID" value="NZ_JAUQOO010000032.1"/>
</dbReference>
<dbReference type="EMBL" id="JAUQOO010000032">
    <property type="protein sequence ID" value="MDO7930199.1"/>
    <property type="molecule type" value="Genomic_DNA"/>
</dbReference>
<reference evidence="1 2" key="1">
    <citation type="submission" date="2023-07" db="EMBL/GenBank/DDBJ databases">
        <title>Identification of four novel Pseudomonas species associated with bacterial leaf spot of cucurbits.</title>
        <authorList>
            <person name="Fullem K.R."/>
        </authorList>
    </citation>
    <scope>NUCLEOTIDE SEQUENCE [LARGE SCALE GENOMIC DNA]</scope>
    <source>
        <strain evidence="1 2">KFB 138</strain>
    </source>
</reference>
<evidence type="ECO:0000313" key="1">
    <source>
        <dbReference type="EMBL" id="MDO7930199.1"/>
    </source>
</evidence>
<dbReference type="Proteomes" id="UP001223016">
    <property type="component" value="Unassembled WGS sequence"/>
</dbReference>
<evidence type="ECO:0000313" key="2">
    <source>
        <dbReference type="Proteomes" id="UP001223016"/>
    </source>
</evidence>
<organism evidence="1 2">
    <name type="scientific">Pseudomonas serbiensis</name>
    <dbReference type="NCBI Taxonomy" id="3064350"/>
    <lineage>
        <taxon>Bacteria</taxon>
        <taxon>Pseudomonadati</taxon>
        <taxon>Pseudomonadota</taxon>
        <taxon>Gammaproteobacteria</taxon>
        <taxon>Pseudomonadales</taxon>
        <taxon>Pseudomonadaceae</taxon>
        <taxon>Pseudomonas</taxon>
    </lineage>
</organism>
<keyword evidence="2" id="KW-1185">Reference proteome</keyword>
<protein>
    <submittedName>
        <fullName evidence="1">Uncharacterized protein</fullName>
    </submittedName>
</protein>
<proteinExistence type="predicted"/>
<sequence length="136" mass="15218">MFGKVGHESVFSSVVFQAYRNSVKPVSIRLKTIAFSLCFGLFGWFEPAMLLSLLQFDQAPVEPGETALVPVDLGRGSLEFHASSSPRKGLQIEPCFKKLLQDTTLKMTNRIFFQSVGPFVKQKTIFSVLRKALQCQ</sequence>
<gene>
    <name evidence="1" type="ORF">Q6A51_25820</name>
</gene>
<name>A0ABT9CY89_9PSED</name>